<gene>
    <name evidence="9" type="primary">menE</name>
    <name evidence="9" type="ORF">VA7868_01400</name>
</gene>
<reference evidence="9 10" key="1">
    <citation type="submission" date="2016-11" db="EMBL/GenBank/DDBJ databases">
        <authorList>
            <person name="Jaros S."/>
            <person name="Januszkiewicz K."/>
            <person name="Wedrychowicz H."/>
        </authorList>
    </citation>
    <scope>NUCLEOTIDE SEQUENCE [LARGE SCALE GENOMIC DNA]</scope>
    <source>
        <strain evidence="9 10">CECT 7868</strain>
    </source>
</reference>
<keyword evidence="1" id="KW-0474">Menaquinone biosynthesis</keyword>
<feature type="compositionally biased region" description="Basic and acidic residues" evidence="5">
    <location>
        <begin position="161"/>
        <end position="181"/>
    </location>
</feature>
<dbReference type="NCBIfam" id="NF006539">
    <property type="entry name" value="PRK09029.1"/>
    <property type="match status" value="1"/>
</dbReference>
<feature type="domain" description="AMP-binding enzyme C-terminal" evidence="8">
    <location>
        <begin position="420"/>
        <end position="485"/>
    </location>
</feature>
<keyword evidence="4" id="KW-0067">ATP-binding</keyword>
<evidence type="ECO:0000256" key="5">
    <source>
        <dbReference type="SAM" id="MobiDB-lite"/>
    </source>
</evidence>
<dbReference type="STRING" id="1216006.VA7868_01400"/>
<feature type="domain" description="AMP-dependent synthetase/ligase" evidence="7">
    <location>
        <begin position="15"/>
        <end position="371"/>
    </location>
</feature>
<evidence type="ECO:0000259" key="8">
    <source>
        <dbReference type="Pfam" id="PF13193"/>
    </source>
</evidence>
<dbReference type="InterPro" id="IPR045851">
    <property type="entry name" value="AMP-bd_C_sf"/>
</dbReference>
<keyword evidence="10" id="KW-1185">Reference proteome</keyword>
<evidence type="ECO:0000256" key="2">
    <source>
        <dbReference type="ARBA" id="ARBA00022598"/>
    </source>
</evidence>
<dbReference type="GO" id="GO:0009234">
    <property type="term" value="P:menaquinone biosynthetic process"/>
    <property type="evidence" value="ECO:0007669"/>
    <property type="project" value="UniProtKB-KW"/>
</dbReference>
<sequence length="516" mass="57396">MVGINLTGMKTPLWQHRAFKQPGAVAFITEQQTYTWQDVSRQASRYADWFRQQGIQPGEVITLAGRNRPEWIWCFLGAMAAGITTAFLAPQPLEKLRQKLQTIYAPGNPVWLIAEASPEIQMFSESQTGIRWFREVLQADGPLSDQPLSDKPLSCEPVSDEAVHDESMPDKPSADKQRSDPDVTLYHPDHISSLIFTSGSTGIPKAVAHTSCQHLASARGLLSFLPFGEQDCWLLSLPLYHVSGLSVIYRWLLGGGQLKMGDELATSIQGVSHASLVPVQLQRLLDNPQVTLDLTHVLLGGGDIPLPLTQQASERGIQTWVGYGMTEAASTVTAKLTDGQSGCGHTLPGREVLLREQRIYIRGETLAAGYYHQGLLRAVTDDEGWFDTKDLGYWTEGGLHINGRADNQFISGGENIHCEEIEQVLLMHPQIEQAVVIPVKDETYGARPVAVVSTNSGELPDADSLDIWLQNRLEKFKWPLAWYLMPEELMSTGIKVSRFEIKQWLTGYDPQRTVMR</sequence>
<evidence type="ECO:0000259" key="7">
    <source>
        <dbReference type="Pfam" id="PF00501"/>
    </source>
</evidence>
<evidence type="ECO:0000256" key="6">
    <source>
        <dbReference type="SAM" id="Phobius"/>
    </source>
</evidence>
<protein>
    <submittedName>
        <fullName evidence="9">2-succinylbenzoate--CoA ligase</fullName>
        <ecNumber evidence="9">6.2.1.26</ecNumber>
    </submittedName>
</protein>
<dbReference type="GO" id="GO:0008756">
    <property type="term" value="F:o-succinylbenzoate-CoA ligase activity"/>
    <property type="evidence" value="ECO:0007669"/>
    <property type="project" value="UniProtKB-EC"/>
</dbReference>
<keyword evidence="6" id="KW-0472">Membrane</keyword>
<dbReference type="NCBIfam" id="TIGR01923">
    <property type="entry name" value="menE"/>
    <property type="match status" value="1"/>
</dbReference>
<dbReference type="EMBL" id="FQXZ01000014">
    <property type="protein sequence ID" value="SHI05312.1"/>
    <property type="molecule type" value="Genomic_DNA"/>
</dbReference>
<dbReference type="Pfam" id="PF13193">
    <property type="entry name" value="AMP-binding_C"/>
    <property type="match status" value="1"/>
</dbReference>
<dbReference type="InterPro" id="IPR020845">
    <property type="entry name" value="AMP-binding_CS"/>
</dbReference>
<evidence type="ECO:0000313" key="9">
    <source>
        <dbReference type="EMBL" id="SHI05312.1"/>
    </source>
</evidence>
<dbReference type="EC" id="6.2.1.26" evidence="9"/>
<dbReference type="Pfam" id="PF00501">
    <property type="entry name" value="AMP-binding"/>
    <property type="match status" value="1"/>
</dbReference>
<dbReference type="InterPro" id="IPR025110">
    <property type="entry name" value="AMP-bd_C"/>
</dbReference>
<accession>A0A1M5XZZ5</accession>
<evidence type="ECO:0000256" key="3">
    <source>
        <dbReference type="ARBA" id="ARBA00022741"/>
    </source>
</evidence>
<dbReference type="Gene3D" id="3.40.50.12780">
    <property type="entry name" value="N-terminal domain of ligase-like"/>
    <property type="match status" value="1"/>
</dbReference>
<evidence type="ECO:0000256" key="4">
    <source>
        <dbReference type="ARBA" id="ARBA00022840"/>
    </source>
</evidence>
<proteinExistence type="predicted"/>
<evidence type="ECO:0000256" key="1">
    <source>
        <dbReference type="ARBA" id="ARBA00022428"/>
    </source>
</evidence>
<dbReference type="Gene3D" id="3.30.300.30">
    <property type="match status" value="1"/>
</dbReference>
<dbReference type="AlphaFoldDB" id="A0A1M5XZZ5"/>
<keyword evidence="6" id="KW-0812">Transmembrane</keyword>
<dbReference type="InterPro" id="IPR050237">
    <property type="entry name" value="ATP-dep_AMP-bd_enzyme"/>
</dbReference>
<organism evidence="9 10">
    <name type="scientific">Vibrio aerogenes CECT 7868</name>
    <dbReference type="NCBI Taxonomy" id="1216006"/>
    <lineage>
        <taxon>Bacteria</taxon>
        <taxon>Pseudomonadati</taxon>
        <taxon>Pseudomonadota</taxon>
        <taxon>Gammaproteobacteria</taxon>
        <taxon>Vibrionales</taxon>
        <taxon>Vibrionaceae</taxon>
        <taxon>Vibrio</taxon>
    </lineage>
</organism>
<feature type="transmembrane region" description="Helical" evidence="6">
    <location>
        <begin position="71"/>
        <end position="89"/>
    </location>
</feature>
<dbReference type="SUPFAM" id="SSF56801">
    <property type="entry name" value="Acetyl-CoA synthetase-like"/>
    <property type="match status" value="1"/>
</dbReference>
<keyword evidence="6" id="KW-1133">Transmembrane helix</keyword>
<dbReference type="Proteomes" id="UP000184608">
    <property type="component" value="Unassembled WGS sequence"/>
</dbReference>
<evidence type="ECO:0000313" key="10">
    <source>
        <dbReference type="Proteomes" id="UP000184608"/>
    </source>
</evidence>
<name>A0A1M5XZZ5_9VIBR</name>
<dbReference type="InterPro" id="IPR010192">
    <property type="entry name" value="MenE"/>
</dbReference>
<dbReference type="InterPro" id="IPR042099">
    <property type="entry name" value="ANL_N_sf"/>
</dbReference>
<dbReference type="GO" id="GO:0005524">
    <property type="term" value="F:ATP binding"/>
    <property type="evidence" value="ECO:0007669"/>
    <property type="project" value="UniProtKB-KW"/>
</dbReference>
<dbReference type="PANTHER" id="PTHR43767:SF1">
    <property type="entry name" value="NONRIBOSOMAL PEPTIDE SYNTHASE PES1 (EUROFUNG)-RELATED"/>
    <property type="match status" value="1"/>
</dbReference>
<dbReference type="InterPro" id="IPR000873">
    <property type="entry name" value="AMP-dep_synth/lig_dom"/>
</dbReference>
<feature type="region of interest" description="Disordered" evidence="5">
    <location>
        <begin position="144"/>
        <end position="182"/>
    </location>
</feature>
<dbReference type="PANTHER" id="PTHR43767">
    <property type="entry name" value="LONG-CHAIN-FATTY-ACID--COA LIGASE"/>
    <property type="match status" value="1"/>
</dbReference>
<keyword evidence="3" id="KW-0547">Nucleotide-binding</keyword>
<dbReference type="CDD" id="cd17630">
    <property type="entry name" value="OSB_MenE-like"/>
    <property type="match status" value="1"/>
</dbReference>
<keyword evidence="2 9" id="KW-0436">Ligase</keyword>
<dbReference type="PROSITE" id="PS00455">
    <property type="entry name" value="AMP_BINDING"/>
    <property type="match status" value="1"/>
</dbReference>